<dbReference type="NCBIfam" id="TIGR00494">
    <property type="entry name" value="crcB"/>
    <property type="match status" value="1"/>
</dbReference>
<evidence type="ECO:0000256" key="1">
    <source>
        <dbReference type="ARBA" id="ARBA00004651"/>
    </source>
</evidence>
<feature type="transmembrane region" description="Helical" evidence="12">
    <location>
        <begin position="6"/>
        <end position="26"/>
    </location>
</feature>
<dbReference type="InterPro" id="IPR003691">
    <property type="entry name" value="FluC"/>
</dbReference>
<dbReference type="PANTHER" id="PTHR28259:SF1">
    <property type="entry name" value="FLUORIDE EXPORT PROTEIN 1-RELATED"/>
    <property type="match status" value="1"/>
</dbReference>
<keyword evidence="7 12" id="KW-0406">Ion transport</keyword>
<dbReference type="GO" id="GO:0046872">
    <property type="term" value="F:metal ion binding"/>
    <property type="evidence" value="ECO:0007669"/>
    <property type="project" value="UniProtKB-KW"/>
</dbReference>
<keyword evidence="14" id="KW-1185">Reference proteome</keyword>
<sequence>MLNSIIAISAGASIGATLRWLIGSALNSLFPSIPPGTLIANLLGAYLIGLALAMFAHFPSLAPEWKLLVITGFLGSLTTFSTFSAEITGLLQQGRIMMAAGAISLHLFGSLIMTSLGMFSGSLLK</sequence>
<dbReference type="AlphaFoldDB" id="A0A2V1GQ07"/>
<evidence type="ECO:0000256" key="4">
    <source>
        <dbReference type="ARBA" id="ARBA00022692"/>
    </source>
</evidence>
<feature type="transmembrane region" description="Helical" evidence="12">
    <location>
        <begin position="96"/>
        <end position="119"/>
    </location>
</feature>
<feature type="binding site" evidence="12">
    <location>
        <position position="75"/>
    </location>
    <ligand>
        <name>Na(+)</name>
        <dbReference type="ChEBI" id="CHEBI:29101"/>
        <note>structural</note>
    </ligand>
</feature>
<dbReference type="GO" id="GO:0005886">
    <property type="term" value="C:plasma membrane"/>
    <property type="evidence" value="ECO:0007669"/>
    <property type="project" value="UniProtKB-SubCell"/>
</dbReference>
<reference evidence="13 14" key="1">
    <citation type="submission" date="2018-04" db="EMBL/GenBank/DDBJ databases">
        <title>Thalassorhabdus spongiae gen. nov., sp. nov., isolated from a marine sponge in South-West Iceland.</title>
        <authorList>
            <person name="Knobloch S."/>
            <person name="Daussin A."/>
            <person name="Johannsson R."/>
            <person name="Marteinsson V.T."/>
        </authorList>
    </citation>
    <scope>NUCLEOTIDE SEQUENCE [LARGE SCALE GENOMIC DNA]</scope>
    <source>
        <strain evidence="13 14">Hp12</strain>
    </source>
</reference>
<dbReference type="Proteomes" id="UP000244906">
    <property type="component" value="Unassembled WGS sequence"/>
</dbReference>
<organism evidence="13 14">
    <name type="scientific">Pelagibaculum spongiae</name>
    <dbReference type="NCBI Taxonomy" id="2080658"/>
    <lineage>
        <taxon>Bacteria</taxon>
        <taxon>Pseudomonadati</taxon>
        <taxon>Pseudomonadota</taxon>
        <taxon>Gammaproteobacteria</taxon>
        <taxon>Oceanospirillales</taxon>
        <taxon>Pelagibaculum</taxon>
    </lineage>
</organism>
<feature type="binding site" evidence="12">
    <location>
        <position position="78"/>
    </location>
    <ligand>
        <name>Na(+)</name>
        <dbReference type="ChEBI" id="CHEBI:29101"/>
        <note>structural</note>
    </ligand>
</feature>
<keyword evidence="2 12" id="KW-1003">Cell membrane</keyword>
<keyword evidence="12" id="KW-0479">Metal-binding</keyword>
<keyword evidence="6 12" id="KW-0915">Sodium</keyword>
<accession>A0A2V1GQ07</accession>
<keyword evidence="5 12" id="KW-1133">Transmembrane helix</keyword>
<comment type="similarity">
    <text evidence="10 12">Belongs to the fluoride channel Fluc/FEX (TC 1.A.43) family.</text>
</comment>
<evidence type="ECO:0000256" key="8">
    <source>
        <dbReference type="ARBA" id="ARBA00023136"/>
    </source>
</evidence>
<evidence type="ECO:0000256" key="10">
    <source>
        <dbReference type="ARBA" id="ARBA00035120"/>
    </source>
</evidence>
<feature type="transmembrane region" description="Helical" evidence="12">
    <location>
        <begin position="65"/>
        <end position="84"/>
    </location>
</feature>
<protein>
    <recommendedName>
        <fullName evidence="12">Fluoride-specific ion channel FluC</fullName>
    </recommendedName>
</protein>
<dbReference type="EMBL" id="QDDL01000010">
    <property type="protein sequence ID" value="PVZ65426.1"/>
    <property type="molecule type" value="Genomic_DNA"/>
</dbReference>
<dbReference type="GO" id="GO:0062054">
    <property type="term" value="F:fluoride channel activity"/>
    <property type="evidence" value="ECO:0007669"/>
    <property type="project" value="UniProtKB-UniRule"/>
</dbReference>
<keyword evidence="9 12" id="KW-0407">Ion channel</keyword>
<dbReference type="NCBIfam" id="NF010792">
    <property type="entry name" value="PRK14196.1"/>
    <property type="match status" value="1"/>
</dbReference>
<dbReference type="RefSeq" id="WP_116688562.1">
    <property type="nucleotide sequence ID" value="NZ_CAWNYD010000010.1"/>
</dbReference>
<evidence type="ECO:0000256" key="7">
    <source>
        <dbReference type="ARBA" id="ARBA00023065"/>
    </source>
</evidence>
<dbReference type="Pfam" id="PF02537">
    <property type="entry name" value="CRCB"/>
    <property type="match status" value="1"/>
</dbReference>
<keyword evidence="3" id="KW-0997">Cell inner membrane</keyword>
<comment type="caution">
    <text evidence="13">The sequence shown here is derived from an EMBL/GenBank/DDBJ whole genome shotgun (WGS) entry which is preliminary data.</text>
</comment>
<evidence type="ECO:0000256" key="12">
    <source>
        <dbReference type="HAMAP-Rule" id="MF_00454"/>
    </source>
</evidence>
<evidence type="ECO:0000256" key="3">
    <source>
        <dbReference type="ARBA" id="ARBA00022519"/>
    </source>
</evidence>
<dbReference type="GO" id="GO:0140114">
    <property type="term" value="P:cellular detoxification of fluoride"/>
    <property type="evidence" value="ECO:0007669"/>
    <property type="project" value="UniProtKB-UniRule"/>
</dbReference>
<evidence type="ECO:0000313" key="13">
    <source>
        <dbReference type="EMBL" id="PVZ65426.1"/>
    </source>
</evidence>
<keyword evidence="4 12" id="KW-0812">Transmembrane</keyword>
<keyword evidence="12" id="KW-0813">Transport</keyword>
<dbReference type="OrthoDB" id="9806299at2"/>
<dbReference type="HAMAP" id="MF_00454">
    <property type="entry name" value="FluC"/>
    <property type="match status" value="1"/>
</dbReference>
<evidence type="ECO:0000256" key="5">
    <source>
        <dbReference type="ARBA" id="ARBA00022989"/>
    </source>
</evidence>
<dbReference type="PANTHER" id="PTHR28259">
    <property type="entry name" value="FLUORIDE EXPORT PROTEIN 1-RELATED"/>
    <property type="match status" value="1"/>
</dbReference>
<proteinExistence type="inferred from homology"/>
<evidence type="ECO:0000256" key="9">
    <source>
        <dbReference type="ARBA" id="ARBA00023303"/>
    </source>
</evidence>
<evidence type="ECO:0000256" key="6">
    <source>
        <dbReference type="ARBA" id="ARBA00023053"/>
    </source>
</evidence>
<feature type="transmembrane region" description="Helical" evidence="12">
    <location>
        <begin position="38"/>
        <end position="59"/>
    </location>
</feature>
<comment type="function">
    <text evidence="12">Fluoride-specific ion channel. Important for reducing fluoride concentration in the cell, thus reducing its toxicity.</text>
</comment>
<evidence type="ECO:0000313" key="14">
    <source>
        <dbReference type="Proteomes" id="UP000244906"/>
    </source>
</evidence>
<comment type="activity regulation">
    <text evidence="12">Na(+) is not transported, but it plays an essential structural role and its presence is essential for fluoride channel function.</text>
</comment>
<evidence type="ECO:0000256" key="2">
    <source>
        <dbReference type="ARBA" id="ARBA00022475"/>
    </source>
</evidence>
<keyword evidence="8 12" id="KW-0472">Membrane</keyword>
<name>A0A2V1GQ07_9GAMM</name>
<comment type="catalytic activity">
    <reaction evidence="11">
        <text>fluoride(in) = fluoride(out)</text>
        <dbReference type="Rhea" id="RHEA:76159"/>
        <dbReference type="ChEBI" id="CHEBI:17051"/>
    </reaction>
    <physiologicalReaction direction="left-to-right" evidence="11">
        <dbReference type="Rhea" id="RHEA:76160"/>
    </physiologicalReaction>
</comment>
<comment type="subcellular location">
    <subcellularLocation>
        <location evidence="1 12">Cell membrane</location>
        <topology evidence="1 12">Multi-pass membrane protein</topology>
    </subcellularLocation>
</comment>
<evidence type="ECO:0000256" key="11">
    <source>
        <dbReference type="ARBA" id="ARBA00035585"/>
    </source>
</evidence>
<gene>
    <name evidence="12" type="primary">fluC</name>
    <name evidence="12" type="synonym">crcB</name>
    <name evidence="13" type="ORF">DC094_18260</name>
</gene>